<protein>
    <submittedName>
        <fullName evidence="1">Uncharacterized protein</fullName>
    </submittedName>
</protein>
<dbReference type="Proteomes" id="UP000586827">
    <property type="component" value="Unassembled WGS sequence"/>
</dbReference>
<name>A0A849CEF3_9NOCA</name>
<gene>
    <name evidence="1" type="ORF">HLB23_28400</name>
</gene>
<dbReference type="RefSeq" id="WP_157552320.1">
    <property type="nucleotide sequence ID" value="NZ_JABELX010000011.1"/>
</dbReference>
<organism evidence="1 2">
    <name type="scientific">Nocardia uniformis</name>
    <dbReference type="NCBI Taxonomy" id="53432"/>
    <lineage>
        <taxon>Bacteria</taxon>
        <taxon>Bacillati</taxon>
        <taxon>Actinomycetota</taxon>
        <taxon>Actinomycetes</taxon>
        <taxon>Mycobacteriales</taxon>
        <taxon>Nocardiaceae</taxon>
        <taxon>Nocardia</taxon>
    </lineage>
</organism>
<dbReference type="EMBL" id="JABELX010000011">
    <property type="protein sequence ID" value="NNH73729.1"/>
    <property type="molecule type" value="Genomic_DNA"/>
</dbReference>
<proteinExistence type="predicted"/>
<reference evidence="1 2" key="1">
    <citation type="submission" date="2020-05" db="EMBL/GenBank/DDBJ databases">
        <title>MicrobeNet Type strains.</title>
        <authorList>
            <person name="Nicholson A.C."/>
        </authorList>
    </citation>
    <scope>NUCLEOTIDE SEQUENCE [LARGE SCALE GENOMIC DNA]</scope>
    <source>
        <strain evidence="1 2">JCM 3224</strain>
    </source>
</reference>
<evidence type="ECO:0000313" key="2">
    <source>
        <dbReference type="Proteomes" id="UP000586827"/>
    </source>
</evidence>
<sequence>MIWSLLPHSVAGAYVGEALRSGLDLSMTALAARPLREYRYFAGISSDPSGSRLSDFTTGKSWPTVVGKRLADDLAVRFPSSQLVVEMPLAKPTDHFVENGADEGLVVWNDSVYAVCRLDEGPQRARSVLLEHDPSFLYNAFVIDGARPFPAVVADDTGDWLEVILIGAYDGEGVVGAFLTDIE</sequence>
<accession>A0A849CEF3</accession>
<dbReference type="AlphaFoldDB" id="A0A849CEF3"/>
<comment type="caution">
    <text evidence="1">The sequence shown here is derived from an EMBL/GenBank/DDBJ whole genome shotgun (WGS) entry which is preliminary data.</text>
</comment>
<keyword evidence="2" id="KW-1185">Reference proteome</keyword>
<evidence type="ECO:0000313" key="1">
    <source>
        <dbReference type="EMBL" id="NNH73729.1"/>
    </source>
</evidence>